<proteinExistence type="inferred from homology"/>
<comment type="caution">
    <text evidence="3">The sequence shown here is derived from an EMBL/GenBank/DDBJ whole genome shotgun (WGS) entry which is preliminary data.</text>
</comment>
<accession>H7EJZ5</accession>
<protein>
    <recommendedName>
        <fullName evidence="2">UPF0178 protein TresaDRAFT_1418</fullName>
    </recommendedName>
</protein>
<dbReference type="EMBL" id="AGRW01000043">
    <property type="protein sequence ID" value="EIC02082.1"/>
    <property type="molecule type" value="Genomic_DNA"/>
</dbReference>
<dbReference type="InterPro" id="IPR003791">
    <property type="entry name" value="UPF0178"/>
</dbReference>
<dbReference type="PANTHER" id="PTHR35146">
    <property type="entry name" value="UPF0178 PROTEIN YAII"/>
    <property type="match status" value="1"/>
</dbReference>
<keyword evidence="4" id="KW-1185">Reference proteome</keyword>
<dbReference type="PATRIC" id="fig|907348.3.peg.1196"/>
<evidence type="ECO:0000256" key="1">
    <source>
        <dbReference type="ARBA" id="ARBA00008522"/>
    </source>
</evidence>
<dbReference type="eggNOG" id="COG1671">
    <property type="taxonomic scope" value="Bacteria"/>
</dbReference>
<dbReference type="HAMAP" id="MF_00489">
    <property type="entry name" value="UPF0178"/>
    <property type="match status" value="1"/>
</dbReference>
<organism evidence="3 4">
    <name type="scientific">Treponema saccharophilum DSM 2985</name>
    <dbReference type="NCBI Taxonomy" id="907348"/>
    <lineage>
        <taxon>Bacteria</taxon>
        <taxon>Pseudomonadati</taxon>
        <taxon>Spirochaetota</taxon>
        <taxon>Spirochaetia</taxon>
        <taxon>Spirochaetales</taxon>
        <taxon>Treponemataceae</taxon>
        <taxon>Treponema</taxon>
    </lineage>
</organism>
<comment type="similarity">
    <text evidence="1 2">Belongs to the UPF0178 family.</text>
</comment>
<evidence type="ECO:0000313" key="4">
    <source>
        <dbReference type="Proteomes" id="UP000003571"/>
    </source>
</evidence>
<dbReference type="Proteomes" id="UP000003571">
    <property type="component" value="Unassembled WGS sequence"/>
</dbReference>
<dbReference type="OrthoDB" id="9798918at2"/>
<dbReference type="AlphaFoldDB" id="H7EJZ5"/>
<dbReference type="PANTHER" id="PTHR35146:SF1">
    <property type="entry name" value="UPF0178 PROTEIN YAII"/>
    <property type="match status" value="1"/>
</dbReference>
<evidence type="ECO:0000313" key="3">
    <source>
        <dbReference type="EMBL" id="EIC02082.1"/>
    </source>
</evidence>
<dbReference type="STRING" id="907348.TresaDRAFT_1418"/>
<dbReference type="Pfam" id="PF02639">
    <property type="entry name" value="DUF188"/>
    <property type="match status" value="1"/>
</dbReference>
<dbReference type="RefSeq" id="WP_002703749.1">
    <property type="nucleotide sequence ID" value="NZ_AGRW01000043.1"/>
</dbReference>
<gene>
    <name evidence="3" type="ORF">TresaDRAFT_1418</name>
</gene>
<name>H7EJZ5_9SPIR</name>
<evidence type="ECO:0000256" key="2">
    <source>
        <dbReference type="HAMAP-Rule" id="MF_00489"/>
    </source>
</evidence>
<sequence>MHKLKIWIDADSAPVLMRRSAAEISSRNKCAVVFVANREIPTENAAEMVVCGEGKDEADNYIIRNASKNDIAITRDILFAERLVEKGITAMNDRGTVFTKDNIQDRLLERSMSMNLAEIGLGSKKKSTYGEKELKKFAATFEAELLRHIAAETYGYTL</sequence>
<reference evidence="3 4" key="1">
    <citation type="submission" date="2011-09" db="EMBL/GenBank/DDBJ databases">
        <title>The draft genome of Treponema saccharophilum DSM 2985.</title>
        <authorList>
            <consortium name="US DOE Joint Genome Institute (JGI-PGF)"/>
            <person name="Lucas S."/>
            <person name="Copeland A."/>
            <person name="Lapidus A."/>
            <person name="Glavina del Rio T."/>
            <person name="Dalin E."/>
            <person name="Tice H."/>
            <person name="Bruce D."/>
            <person name="Goodwin L."/>
            <person name="Pitluck S."/>
            <person name="Peters L."/>
            <person name="Kyrpides N."/>
            <person name="Mavromatis K."/>
            <person name="Ivanova N."/>
            <person name="Markowitz V."/>
            <person name="Cheng J.-F."/>
            <person name="Hugenholtz P."/>
            <person name="Woyke T."/>
            <person name="Wu D."/>
            <person name="Gronow S."/>
            <person name="Wellnitz S."/>
            <person name="Brambilla E."/>
            <person name="Klenk H.-P."/>
            <person name="Eisen J.A."/>
        </authorList>
    </citation>
    <scope>NUCLEOTIDE SEQUENCE [LARGE SCALE GENOMIC DNA]</scope>
    <source>
        <strain evidence="3 4">DSM 2985</strain>
    </source>
</reference>